<dbReference type="Gene3D" id="3.40.50.2000">
    <property type="entry name" value="Glycogen Phosphorylase B"/>
    <property type="match status" value="2"/>
</dbReference>
<evidence type="ECO:0000259" key="1">
    <source>
        <dbReference type="Pfam" id="PF00534"/>
    </source>
</evidence>
<dbReference type="EMBL" id="BART01000053">
    <property type="protein sequence ID" value="GAG62752.1"/>
    <property type="molecule type" value="Genomic_DNA"/>
</dbReference>
<accession>X0ZXY6</accession>
<organism evidence="2">
    <name type="scientific">marine sediment metagenome</name>
    <dbReference type="NCBI Taxonomy" id="412755"/>
    <lineage>
        <taxon>unclassified sequences</taxon>
        <taxon>metagenomes</taxon>
        <taxon>ecological metagenomes</taxon>
    </lineage>
</organism>
<dbReference type="Pfam" id="PF00534">
    <property type="entry name" value="Glycos_transf_1"/>
    <property type="match status" value="1"/>
</dbReference>
<feature type="domain" description="Glycosyl transferase family 1" evidence="1">
    <location>
        <begin position="223"/>
        <end position="393"/>
    </location>
</feature>
<dbReference type="InterPro" id="IPR001296">
    <property type="entry name" value="Glyco_trans_1"/>
</dbReference>
<evidence type="ECO:0000313" key="2">
    <source>
        <dbReference type="EMBL" id="GAG62752.1"/>
    </source>
</evidence>
<dbReference type="PANTHER" id="PTHR12526:SF630">
    <property type="entry name" value="GLYCOSYLTRANSFERASE"/>
    <property type="match status" value="1"/>
</dbReference>
<sequence length="485" mass="56753">MSKVLILGMAPLPFEKERKVYGTGIRTWQFAKSLLEDKHEVCIVAYKIPSTYENNNKVKVTYPIDLNKYKQEFEKYSFYLVPLEKKEFEDELILNNIHDRFIPDCIIGATFYPSFIATKIKSNAPFWADLFGHVMAEAQARATSIDDDEVLFHYLNQEMRIVNNADIFSCVSKRQESATIGELGILGRLNRYTSKYNFTRLIPCAAPEDDFSYTKKVLRGIDVEEDDFVILYSGGYNTWVDVDTLFNALTMVMNENPKIKFVSTGGEIKGIDEKTYPHFLKKIENSPFKDRFIMKGWIPTQDVKNYYFEANLGINVDKKIYEVFLGSKNRILEWMRAGLLVLSSKVCELSYLLEEEGLGFTYIAEDAKSLKDKIVEIISNPNLAKKVAEKAKKYVIENLTYYKTTEPLREWVRNPKTSPDRDKERVLDRSKEEAFRNLERIVKSQQEMIKVRDERIAELEELFHKKLIYRIYNYLKFIKKRIFLI</sequence>
<dbReference type="PANTHER" id="PTHR12526">
    <property type="entry name" value="GLYCOSYLTRANSFERASE"/>
    <property type="match status" value="1"/>
</dbReference>
<protein>
    <recommendedName>
        <fullName evidence="1">Glycosyl transferase family 1 domain-containing protein</fullName>
    </recommendedName>
</protein>
<dbReference type="GO" id="GO:0016757">
    <property type="term" value="F:glycosyltransferase activity"/>
    <property type="evidence" value="ECO:0007669"/>
    <property type="project" value="InterPro"/>
</dbReference>
<gene>
    <name evidence="2" type="ORF">S01H4_00402</name>
</gene>
<reference evidence="2" key="1">
    <citation type="journal article" date="2014" name="Front. Microbiol.">
        <title>High frequency of phylogenetically diverse reductive dehalogenase-homologous genes in deep subseafloor sedimentary metagenomes.</title>
        <authorList>
            <person name="Kawai M."/>
            <person name="Futagami T."/>
            <person name="Toyoda A."/>
            <person name="Takaki Y."/>
            <person name="Nishi S."/>
            <person name="Hori S."/>
            <person name="Arai W."/>
            <person name="Tsubouchi T."/>
            <person name="Morono Y."/>
            <person name="Uchiyama I."/>
            <person name="Ito T."/>
            <person name="Fujiyama A."/>
            <person name="Inagaki F."/>
            <person name="Takami H."/>
        </authorList>
    </citation>
    <scope>NUCLEOTIDE SEQUENCE</scope>
    <source>
        <strain evidence="2">Expedition CK06-06</strain>
    </source>
</reference>
<name>X0ZXY6_9ZZZZ</name>
<dbReference type="SUPFAM" id="SSF53756">
    <property type="entry name" value="UDP-Glycosyltransferase/glycogen phosphorylase"/>
    <property type="match status" value="1"/>
</dbReference>
<proteinExistence type="predicted"/>
<comment type="caution">
    <text evidence="2">The sequence shown here is derived from an EMBL/GenBank/DDBJ whole genome shotgun (WGS) entry which is preliminary data.</text>
</comment>
<dbReference type="AlphaFoldDB" id="X0ZXY6"/>